<dbReference type="InterPro" id="IPR013087">
    <property type="entry name" value="Znf_C2H2_type"/>
</dbReference>
<dbReference type="PROSITE" id="PS00028">
    <property type="entry name" value="ZINC_FINGER_C2H2_1"/>
    <property type="match status" value="1"/>
</dbReference>
<dbReference type="AlphaFoldDB" id="A0AA35UVN4"/>
<proteinExistence type="predicted"/>
<gene>
    <name evidence="4" type="ORF">LSALG_LOCUS5992</name>
</gene>
<evidence type="ECO:0000256" key="2">
    <source>
        <dbReference type="SAM" id="MobiDB-lite"/>
    </source>
</evidence>
<feature type="region of interest" description="Disordered" evidence="2">
    <location>
        <begin position="127"/>
        <end position="155"/>
    </location>
</feature>
<dbReference type="SUPFAM" id="SSF57667">
    <property type="entry name" value="beta-beta-alpha zinc fingers"/>
    <property type="match status" value="1"/>
</dbReference>
<evidence type="ECO:0000256" key="1">
    <source>
        <dbReference type="PROSITE-ProRule" id="PRU00042"/>
    </source>
</evidence>
<keyword evidence="1" id="KW-0863">Zinc-finger</keyword>
<sequence length="155" mass="16444">MADNGNTARQQADAGGHGNARPNSSTPPSSPSQTPRRPPRRAGATTPSKLSQAASSSTTLPPPPTPTPPTPSADGILLATPRRPVICPICQKDLHHEKALCGHIRWHTHEERLAASREIARALSANFVSRGGNGEQGPSKRFKLPDLNEPPPPEE</sequence>
<evidence type="ECO:0000259" key="3">
    <source>
        <dbReference type="PROSITE" id="PS50157"/>
    </source>
</evidence>
<feature type="compositionally biased region" description="Polar residues" evidence="2">
    <location>
        <begin position="1"/>
        <end position="10"/>
    </location>
</feature>
<accession>A0AA35UVN4</accession>
<protein>
    <recommendedName>
        <fullName evidence="3">C2H2-type domain-containing protein</fullName>
    </recommendedName>
</protein>
<dbReference type="Proteomes" id="UP001177003">
    <property type="component" value="Chromosome 0"/>
</dbReference>
<feature type="domain" description="C2H2-type" evidence="3">
    <location>
        <begin position="85"/>
        <end position="112"/>
    </location>
</feature>
<dbReference type="InterPro" id="IPR036236">
    <property type="entry name" value="Znf_C2H2_sf"/>
</dbReference>
<feature type="compositionally biased region" description="Pro residues" evidence="2">
    <location>
        <begin position="60"/>
        <end position="71"/>
    </location>
</feature>
<feature type="compositionally biased region" description="Low complexity" evidence="2">
    <location>
        <begin position="21"/>
        <end position="59"/>
    </location>
</feature>
<keyword evidence="5" id="KW-1185">Reference proteome</keyword>
<feature type="region of interest" description="Disordered" evidence="2">
    <location>
        <begin position="1"/>
        <end position="77"/>
    </location>
</feature>
<organism evidence="4 5">
    <name type="scientific">Lactuca saligna</name>
    <name type="common">Willowleaf lettuce</name>
    <dbReference type="NCBI Taxonomy" id="75948"/>
    <lineage>
        <taxon>Eukaryota</taxon>
        <taxon>Viridiplantae</taxon>
        <taxon>Streptophyta</taxon>
        <taxon>Embryophyta</taxon>
        <taxon>Tracheophyta</taxon>
        <taxon>Spermatophyta</taxon>
        <taxon>Magnoliopsida</taxon>
        <taxon>eudicotyledons</taxon>
        <taxon>Gunneridae</taxon>
        <taxon>Pentapetalae</taxon>
        <taxon>asterids</taxon>
        <taxon>campanulids</taxon>
        <taxon>Asterales</taxon>
        <taxon>Asteraceae</taxon>
        <taxon>Cichorioideae</taxon>
        <taxon>Cichorieae</taxon>
        <taxon>Lactucinae</taxon>
        <taxon>Lactuca</taxon>
    </lineage>
</organism>
<keyword evidence="1" id="KW-0479">Metal-binding</keyword>
<dbReference type="PROSITE" id="PS50157">
    <property type="entry name" value="ZINC_FINGER_C2H2_2"/>
    <property type="match status" value="1"/>
</dbReference>
<dbReference type="GO" id="GO:0008270">
    <property type="term" value="F:zinc ion binding"/>
    <property type="evidence" value="ECO:0007669"/>
    <property type="project" value="UniProtKB-KW"/>
</dbReference>
<name>A0AA35UVN4_LACSI</name>
<evidence type="ECO:0000313" key="4">
    <source>
        <dbReference type="EMBL" id="CAI9265384.1"/>
    </source>
</evidence>
<reference evidence="4" key="1">
    <citation type="submission" date="2023-04" db="EMBL/GenBank/DDBJ databases">
        <authorList>
            <person name="Vijverberg K."/>
            <person name="Xiong W."/>
            <person name="Schranz E."/>
        </authorList>
    </citation>
    <scope>NUCLEOTIDE SEQUENCE</scope>
</reference>
<dbReference type="EMBL" id="OX465086">
    <property type="protein sequence ID" value="CAI9265384.1"/>
    <property type="molecule type" value="Genomic_DNA"/>
</dbReference>
<keyword evidence="1" id="KW-0862">Zinc</keyword>
<evidence type="ECO:0000313" key="5">
    <source>
        <dbReference type="Proteomes" id="UP001177003"/>
    </source>
</evidence>